<dbReference type="Pfam" id="PF07859">
    <property type="entry name" value="Abhydrolase_3"/>
    <property type="match status" value="1"/>
</dbReference>
<dbReference type="PANTHER" id="PTHR48081">
    <property type="entry name" value="AB HYDROLASE SUPERFAMILY PROTEIN C4A8.06C"/>
    <property type="match status" value="1"/>
</dbReference>
<protein>
    <submittedName>
        <fullName evidence="5">Alpha/beta hydrolase</fullName>
    </submittedName>
</protein>
<evidence type="ECO:0000313" key="6">
    <source>
        <dbReference type="Proteomes" id="UP000565715"/>
    </source>
</evidence>
<dbReference type="InterPro" id="IPR013094">
    <property type="entry name" value="AB_hydrolase_3"/>
</dbReference>
<evidence type="ECO:0000256" key="2">
    <source>
        <dbReference type="ARBA" id="ARBA00022801"/>
    </source>
</evidence>
<organism evidence="5 6">
    <name type="scientific">Nocardia speluncae</name>
    <dbReference type="NCBI Taxonomy" id="419477"/>
    <lineage>
        <taxon>Bacteria</taxon>
        <taxon>Bacillati</taxon>
        <taxon>Actinomycetota</taxon>
        <taxon>Actinomycetes</taxon>
        <taxon>Mycobacteriales</taxon>
        <taxon>Nocardiaceae</taxon>
        <taxon>Nocardia</taxon>
    </lineage>
</organism>
<dbReference type="PROSITE" id="PS01174">
    <property type="entry name" value="LIPASE_GDXG_SER"/>
    <property type="match status" value="1"/>
</dbReference>
<keyword evidence="2 5" id="KW-0378">Hydrolase</keyword>
<dbReference type="InterPro" id="IPR050300">
    <property type="entry name" value="GDXG_lipolytic_enzyme"/>
</dbReference>
<dbReference type="PROSITE" id="PS01173">
    <property type="entry name" value="LIPASE_GDXG_HIS"/>
    <property type="match status" value="1"/>
</dbReference>
<dbReference type="InterPro" id="IPR002168">
    <property type="entry name" value="Lipase_GDXG_HIS_AS"/>
</dbReference>
<dbReference type="GO" id="GO:0016787">
    <property type="term" value="F:hydrolase activity"/>
    <property type="evidence" value="ECO:0007669"/>
    <property type="project" value="UniProtKB-KW"/>
</dbReference>
<evidence type="ECO:0000256" key="3">
    <source>
        <dbReference type="PROSITE-ProRule" id="PRU10038"/>
    </source>
</evidence>
<evidence type="ECO:0000313" key="5">
    <source>
        <dbReference type="EMBL" id="NKY36443.1"/>
    </source>
</evidence>
<name>A0A846XPJ4_9NOCA</name>
<evidence type="ECO:0000259" key="4">
    <source>
        <dbReference type="Pfam" id="PF07859"/>
    </source>
</evidence>
<dbReference type="SUPFAM" id="SSF53474">
    <property type="entry name" value="alpha/beta-Hydrolases"/>
    <property type="match status" value="1"/>
</dbReference>
<comment type="caution">
    <text evidence="5">The sequence shown here is derived from an EMBL/GenBank/DDBJ whole genome shotgun (WGS) entry which is preliminary data.</text>
</comment>
<sequence>MSTANTPTSGLHPQVQAYLERISRAGFAELHTFTPEQAREGLRRQIPMLGEPEPVAAIEDRLISLAGHQVPIRIYTPAGVAPRPVVVFFHGGGFVVGDLDTHDGLCRNLANGAAAVVVSVGYPLAPEHKFPAAPNVCFAATQWVAAHADSFGADSRRIAVAGDSAGGNLAAVVTHMARDLGGPPLAFQLLIYPDTDFRRSNVSIREFAGRYGNITRAGQHWFMDNYLRGDEEQLDPGVSPLLATDHSGLPPALVITAEYDALRDEGEEYAAALARAGVPVEVSRYPGMIHEFARHPFEVSATARSEAAAALRRAFAEASEK</sequence>
<dbReference type="PANTHER" id="PTHR48081:SF8">
    <property type="entry name" value="ALPHA_BETA HYDROLASE FOLD-3 DOMAIN-CONTAINING PROTEIN-RELATED"/>
    <property type="match status" value="1"/>
</dbReference>
<dbReference type="EMBL" id="JAAXOO010000007">
    <property type="protein sequence ID" value="NKY36443.1"/>
    <property type="molecule type" value="Genomic_DNA"/>
</dbReference>
<accession>A0A846XPJ4</accession>
<dbReference type="RefSeq" id="WP_068038318.1">
    <property type="nucleotide sequence ID" value="NZ_JAAXOO010000007.1"/>
</dbReference>
<evidence type="ECO:0000256" key="1">
    <source>
        <dbReference type="ARBA" id="ARBA00010515"/>
    </source>
</evidence>
<dbReference type="InterPro" id="IPR029058">
    <property type="entry name" value="AB_hydrolase_fold"/>
</dbReference>
<gene>
    <name evidence="5" type="ORF">HGA13_25735</name>
</gene>
<dbReference type="AlphaFoldDB" id="A0A846XPJ4"/>
<dbReference type="FunFam" id="3.40.50.1820:FF:000089">
    <property type="entry name" value="Alpha/beta hydrolase"/>
    <property type="match status" value="1"/>
</dbReference>
<proteinExistence type="inferred from homology"/>
<feature type="domain" description="Alpha/beta hydrolase fold-3" evidence="4">
    <location>
        <begin position="86"/>
        <end position="293"/>
    </location>
</feature>
<dbReference type="Gene3D" id="3.40.50.1820">
    <property type="entry name" value="alpha/beta hydrolase"/>
    <property type="match status" value="1"/>
</dbReference>
<dbReference type="InterPro" id="IPR033140">
    <property type="entry name" value="Lipase_GDXG_put_SER_AS"/>
</dbReference>
<comment type="similarity">
    <text evidence="1">Belongs to the 'GDXG' lipolytic enzyme family.</text>
</comment>
<keyword evidence="6" id="KW-1185">Reference proteome</keyword>
<feature type="active site" evidence="3">
    <location>
        <position position="164"/>
    </location>
</feature>
<dbReference type="Proteomes" id="UP000565715">
    <property type="component" value="Unassembled WGS sequence"/>
</dbReference>
<reference evidence="5 6" key="1">
    <citation type="submission" date="2020-04" db="EMBL/GenBank/DDBJ databases">
        <title>MicrobeNet Type strains.</title>
        <authorList>
            <person name="Nicholson A.C."/>
        </authorList>
    </citation>
    <scope>NUCLEOTIDE SEQUENCE [LARGE SCALE GENOMIC DNA]</scope>
    <source>
        <strain evidence="5 6">DSM 45078</strain>
    </source>
</reference>